<dbReference type="EMBL" id="CAVLGL010000090">
    <property type="protein sequence ID" value="CAK1594696.1"/>
    <property type="molecule type" value="Genomic_DNA"/>
</dbReference>
<feature type="domain" description="HAUS augmin-like complex subunit 6 N-terminal" evidence="2">
    <location>
        <begin position="20"/>
        <end position="267"/>
    </location>
</feature>
<accession>A0AAV1LHU0</accession>
<evidence type="ECO:0000259" key="2">
    <source>
        <dbReference type="Pfam" id="PF14661"/>
    </source>
</evidence>
<comment type="caution">
    <text evidence="3">The sequence shown here is derived from an EMBL/GenBank/DDBJ whole genome shotgun (WGS) entry which is preliminary data.</text>
</comment>
<evidence type="ECO:0000313" key="4">
    <source>
        <dbReference type="Proteomes" id="UP001314205"/>
    </source>
</evidence>
<dbReference type="Proteomes" id="UP001314205">
    <property type="component" value="Unassembled WGS sequence"/>
</dbReference>
<evidence type="ECO:0000256" key="1">
    <source>
        <dbReference type="SAM" id="Coils"/>
    </source>
</evidence>
<keyword evidence="1" id="KW-0175">Coiled coil</keyword>
<proteinExistence type="predicted"/>
<name>A0AAV1LHU0_9NEOP</name>
<organism evidence="3 4">
    <name type="scientific">Parnassius mnemosyne</name>
    <name type="common">clouded apollo</name>
    <dbReference type="NCBI Taxonomy" id="213953"/>
    <lineage>
        <taxon>Eukaryota</taxon>
        <taxon>Metazoa</taxon>
        <taxon>Ecdysozoa</taxon>
        <taxon>Arthropoda</taxon>
        <taxon>Hexapoda</taxon>
        <taxon>Insecta</taxon>
        <taxon>Pterygota</taxon>
        <taxon>Neoptera</taxon>
        <taxon>Endopterygota</taxon>
        <taxon>Lepidoptera</taxon>
        <taxon>Glossata</taxon>
        <taxon>Ditrysia</taxon>
        <taxon>Papilionoidea</taxon>
        <taxon>Papilionidae</taxon>
        <taxon>Parnassiinae</taxon>
        <taxon>Parnassini</taxon>
        <taxon>Parnassius</taxon>
        <taxon>Driopa</taxon>
    </lineage>
</organism>
<gene>
    <name evidence="3" type="ORF">PARMNEM_LOCUS14289</name>
</gene>
<sequence length="818" mass="93580">MAPILKQKDLVVTLKKETILNIGILNKLQPMPSEIHRLTFRENGLDKPTQNLFNHLAYYLVNIIDPQACASLPWPLYDTKNERAYRNELSNFISDYSSKGLLTPVMSSYLVNPGCYKVTILIFQLSQLAVQRVLIPKMNKDHQKKLYNEVTDKYKFHKDDSFLEDIENETHVMLLKFSNYIKKRQTLEKIAELFRKRISEMEAKLEATNSQKYINNLVETYVNKYNPDEKVKMELLKIKNVKESCEIFDMWLNETDRLMDNLEFNWNELITPLLNSATTALENSKALIGRHTGEIDRSLFTIEYNPQTDAICTKELQHLVNSEQKYILKNIEKDGHLNFPNLVRSFVIAICFILRNNEIGGEIYDFNKYLEGGLETYSEITSAMKIVNERVLNAESKLQVAQVNMSHSPSQDIIEIPPLPDLSNLKSHRDGQFLFDSFTPFSLTKHQFNLRRKLNSNFMKTQTRSLLINQFTAPRDDFLKTLISCRVSTYDRSNTTQNIHNMSVISQAHKANETIAECSSGFTKQQISRLLSTKKSSSSKKFKYKTERPEIKVKKGGLFNESITSNESSGLFRSYSSPNLFENRDRKPITTGRARKLSIMQEDSPNSILEVSGIAALDKNSNFSTPQGAGGLENIKFDLSSQPIISVVKDSENRVNNTLNNIQVDLNKGIGNGCVHSESDGKCLEFQGPLTKVVTPKTNAQLINKTSSLEKIINRFKKVRANVLQSESFESPKNIKTIVEEKENNFNTMNVDVFAENRTLLPDLISRSFNTVPKVTINCTDDIWLDNDDKEQPRRPRESLGTALGVDQTFLDQFELID</sequence>
<dbReference type="AlphaFoldDB" id="A0AAV1LHU0"/>
<dbReference type="InterPro" id="IPR028163">
    <property type="entry name" value="HAUS_6_N"/>
</dbReference>
<protein>
    <recommendedName>
        <fullName evidence="2">HAUS augmin-like complex subunit 6 N-terminal domain-containing protein</fullName>
    </recommendedName>
</protein>
<reference evidence="3 4" key="1">
    <citation type="submission" date="2023-11" db="EMBL/GenBank/DDBJ databases">
        <authorList>
            <person name="Hedman E."/>
            <person name="Englund M."/>
            <person name="Stromberg M."/>
            <person name="Nyberg Akerstrom W."/>
            <person name="Nylinder S."/>
            <person name="Jareborg N."/>
            <person name="Kallberg Y."/>
            <person name="Kronander E."/>
        </authorList>
    </citation>
    <scope>NUCLEOTIDE SEQUENCE [LARGE SCALE GENOMIC DNA]</scope>
</reference>
<dbReference type="Pfam" id="PF14661">
    <property type="entry name" value="HAUS6_N"/>
    <property type="match status" value="1"/>
</dbReference>
<feature type="coiled-coil region" evidence="1">
    <location>
        <begin position="184"/>
        <end position="211"/>
    </location>
</feature>
<keyword evidence="4" id="KW-1185">Reference proteome</keyword>
<evidence type="ECO:0000313" key="3">
    <source>
        <dbReference type="EMBL" id="CAK1594696.1"/>
    </source>
</evidence>